<dbReference type="EMBL" id="BARS01049386">
    <property type="protein sequence ID" value="GAG32381.1"/>
    <property type="molecule type" value="Genomic_DNA"/>
</dbReference>
<proteinExistence type="predicted"/>
<feature type="non-terminal residue" evidence="1">
    <location>
        <position position="1"/>
    </location>
</feature>
<sequence>ATATNVSGGTAASQVTLSTTAADFVTAISKTVGTCDLSYRPSATAGQGTGSDFLTVTYTLTAAS</sequence>
<dbReference type="AlphaFoldDB" id="X0Y685"/>
<protein>
    <submittedName>
        <fullName evidence="1">Uncharacterized protein</fullName>
    </submittedName>
</protein>
<evidence type="ECO:0000313" key="1">
    <source>
        <dbReference type="EMBL" id="GAG32381.1"/>
    </source>
</evidence>
<organism evidence="1">
    <name type="scientific">marine sediment metagenome</name>
    <dbReference type="NCBI Taxonomy" id="412755"/>
    <lineage>
        <taxon>unclassified sequences</taxon>
        <taxon>metagenomes</taxon>
        <taxon>ecological metagenomes</taxon>
    </lineage>
</organism>
<accession>X0Y685</accession>
<name>X0Y685_9ZZZZ</name>
<reference evidence="1" key="1">
    <citation type="journal article" date="2014" name="Front. Microbiol.">
        <title>High frequency of phylogenetically diverse reductive dehalogenase-homologous genes in deep subseafloor sedimentary metagenomes.</title>
        <authorList>
            <person name="Kawai M."/>
            <person name="Futagami T."/>
            <person name="Toyoda A."/>
            <person name="Takaki Y."/>
            <person name="Nishi S."/>
            <person name="Hori S."/>
            <person name="Arai W."/>
            <person name="Tsubouchi T."/>
            <person name="Morono Y."/>
            <person name="Uchiyama I."/>
            <person name="Ito T."/>
            <person name="Fujiyama A."/>
            <person name="Inagaki F."/>
            <person name="Takami H."/>
        </authorList>
    </citation>
    <scope>NUCLEOTIDE SEQUENCE</scope>
    <source>
        <strain evidence="1">Expedition CK06-06</strain>
    </source>
</reference>
<comment type="caution">
    <text evidence="1">The sequence shown here is derived from an EMBL/GenBank/DDBJ whole genome shotgun (WGS) entry which is preliminary data.</text>
</comment>
<gene>
    <name evidence="1" type="ORF">S01H1_73877</name>
</gene>